<dbReference type="Pfam" id="PF04130">
    <property type="entry name" value="GCP_C_terminal"/>
    <property type="match status" value="1"/>
</dbReference>
<keyword evidence="4" id="KW-0493">Microtubule</keyword>
<sequence>MHGGVDFKGLSVCFTDASTESSSSADEGPLGGGGHKLPFIKSVSASRIFGTSPHLQAEPSQSKSVSLPRDVKSRGCSLFGVGSNGALLGGEEEEEGGEPAPFDFGGFSACDLIKSVVCPANSAVVSLEGSRSLGNSAAAVQPLSVLPPSEGGERERKKFRDSIGEWAARRAWQRPERKGGEGTEAVARDFLLPPGHKQVQGEGRRRSMRGEGDERAKSYWGMGRDILLPLPLCPVGTTDLPGFGWDDAACVLPSRPAEFSSTVDVLCESVTEEHNCAGLSFRVGAERRRRMRHLVGGRGEVGEGVQKIANTEELGRSVWMQGGESAASLFLRASAEALLGRPCAPFVQSCAGVDVPASESALCRFDPLSLFLEIDSRRGASRTGRSPTSEEEDLRGGTGAERRKLMGRDDARLLCVSAFGSDGLLRAAGEEIASVASLAMQVRTAGNREGPSLVSVSCSPLQRAVRDASVAFEEAVGRSLESLSARAERQRGTEGENGDEVSLFAGLLLAQLRPWVPYLEKLVAVSRALGDFASFAAAGERRRISRERNGTGRGRGSEELGAAVGILASLAGGEAAGGSLLSNVVEDSGLLASALSPLLDATRRWLSSLGSDPEAVSLLPLLPHHQALRDLRVRCLVPSGSSPSSFQALWGHSGSSVFSSLDLLSFLKKNLEGATCLLSELQTYSPRRFAIVAAAGRAIAAALSGRSGKSPKGEAERIAGPSNDESPVERRERQQQQAGMTDEQQQLLTEIESLLEADRLQAAEVSPSLPPSAPPPASAPAPQEGSGRVPSRLFGCSVGACIWRGDDEMDPREGGEEVRPPWLSASEFGLLRSLTNGGGVLESLSDSSSLSLVDLQADIQRAEEEAIQRLRVYAKSASTSLAKQVPLLNPPRTPAVQVPQAGAAESGAPVPRAPSEAAAAGRGSGPEADRAAPEGGGSGTLGEGLETGEGDQGGRTEGGVAAGAQGDNGKSVGGLEGVQVDAGRLREEVRAEMRDEWTRESEELDALTLALRWRLERLRLQRKRLPFLREALDPQAGGTGERERPAAEAAGAPFERRTGLYRPQGGGVRGETAETSMPIGAAIAEGEEEELLVEREGTGGDQEEKGGRGTRSGLPQSSALVSAGVSACLQGDASESVLTSEQRTSFRPPQTRKQPAESAAGLGTVGEESAMLEGVSAPLSEVASEEEEGGEGVREEEEDRQSFEDDFHSASSEGHRGDGLSVSESIRSDVSVPGSAATEERERRAERALRSFAAEALRAEWGWGARPFGESTLDVEGGSAGPPLVGSPFGEGETPLMPPWAVVPRTDLGVGLGVSAPQGDDLLYSVDDDLSIGEEGAVEKGQEGERGGQEGLEKPRSKFQPARIVDESLSGRVASPCLALSRLAGAAALSLLVDSLDLRGHLQMLKDFALHGFRAPLSAFSVAVASRNSAALWEWGGAGAVDLAEGGFADSANAASTLTTAGLGLMGQREQVGGSDLVALGRWVNSLFWASLQSEGTNSRMVEGEGWEEIYGSERGEGRVGSGGEVGGTPWQSVFRWEIVGRAQGGDVEGEGAEGSATEGEFFFPRSSGALGGWGHTEVERALGRLCPRLSVCRPLERFFCARVQEKYGRVFRLLGLLAVGEQEIRDLWEWLKRHRKVREACYGRRAEEKARGGSGGASSGPRASLRRSWEGIVRVAGDLHLCFCQFLRAVSSWLFVAAVEAPHSRLMKEIEEARKGSGSLDGLLNAHERFVRVMMRRAFLEDPHDPTGARPSPVLPALLACFRQVGVARGVLLSCEEPWGLSGDAASVFPAGSEEERDALGDEEKRIATQSRTLRRVRTAFLSRCREVCRHVRSVTEDAQGGEARFSVGLDGNDRPGALLSVPLALAYSYLTETVVLPVVTILSTEIVSAVTTYFSKDFSETTTAKEIFQTYETSSMTETSLYL</sequence>
<feature type="compositionally biased region" description="Basic and acidic residues" evidence="6">
    <location>
        <begin position="1200"/>
        <end position="1218"/>
    </location>
</feature>
<keyword evidence="5" id="KW-0206">Cytoskeleton</keyword>
<feature type="region of interest" description="Disordered" evidence="6">
    <location>
        <begin position="1335"/>
        <end position="1356"/>
    </location>
</feature>
<dbReference type="VEuPathDB" id="CryptoDB:Cvel_9673"/>
<dbReference type="InterPro" id="IPR042241">
    <property type="entry name" value="GCP_C_sf"/>
</dbReference>
<dbReference type="PANTHER" id="PTHR48125:SF10">
    <property type="entry name" value="OS12G0136300 PROTEIN"/>
    <property type="match status" value="1"/>
</dbReference>
<keyword evidence="3" id="KW-0963">Cytoplasm</keyword>
<gene>
    <name evidence="8" type="ORF">Cvel_9673</name>
</gene>
<feature type="compositionally biased region" description="Pro residues" evidence="6">
    <location>
        <begin position="768"/>
        <end position="779"/>
    </location>
</feature>
<evidence type="ECO:0000256" key="5">
    <source>
        <dbReference type="ARBA" id="ARBA00023212"/>
    </source>
</evidence>
<feature type="compositionally biased region" description="Basic and acidic residues" evidence="6">
    <location>
        <begin position="1092"/>
        <end position="1107"/>
    </location>
</feature>
<comment type="similarity">
    <text evidence="2">Belongs to the TUBGCP family.</text>
</comment>
<dbReference type="Gene3D" id="1.20.120.1900">
    <property type="entry name" value="Gamma-tubulin complex, C-terminal domain"/>
    <property type="match status" value="1"/>
</dbReference>
<dbReference type="EMBL" id="CDMZ01004485">
    <property type="protein sequence ID" value="CEM49888.1"/>
    <property type="molecule type" value="Genomic_DNA"/>
</dbReference>
<evidence type="ECO:0000256" key="4">
    <source>
        <dbReference type="ARBA" id="ARBA00022701"/>
    </source>
</evidence>
<protein>
    <recommendedName>
        <fullName evidence="7">Gamma tubulin complex component C-terminal domain-containing protein</fullName>
    </recommendedName>
</protein>
<evidence type="ECO:0000256" key="2">
    <source>
        <dbReference type="ARBA" id="ARBA00010337"/>
    </source>
</evidence>
<feature type="region of interest" description="Disordered" evidence="6">
    <location>
        <begin position="886"/>
        <end position="979"/>
    </location>
</feature>
<accession>A0A0G4HZ87</accession>
<organism evidence="8">
    <name type="scientific">Chromera velia CCMP2878</name>
    <dbReference type="NCBI Taxonomy" id="1169474"/>
    <lineage>
        <taxon>Eukaryota</taxon>
        <taxon>Sar</taxon>
        <taxon>Alveolata</taxon>
        <taxon>Colpodellida</taxon>
        <taxon>Chromeraceae</taxon>
        <taxon>Chromera</taxon>
    </lineage>
</organism>
<dbReference type="GO" id="GO:0043015">
    <property type="term" value="F:gamma-tubulin binding"/>
    <property type="evidence" value="ECO:0007669"/>
    <property type="project" value="InterPro"/>
</dbReference>
<evidence type="ECO:0000256" key="1">
    <source>
        <dbReference type="ARBA" id="ARBA00004245"/>
    </source>
</evidence>
<feature type="region of interest" description="Disordered" evidence="6">
    <location>
        <begin position="763"/>
        <end position="790"/>
    </location>
</feature>
<evidence type="ECO:0000259" key="7">
    <source>
        <dbReference type="Pfam" id="PF04130"/>
    </source>
</evidence>
<feature type="compositionally biased region" description="Polar residues" evidence="6">
    <location>
        <begin position="735"/>
        <end position="744"/>
    </location>
</feature>
<name>A0A0G4HZ87_9ALVE</name>
<proteinExistence type="inferred from homology"/>
<feature type="domain" description="Gamma tubulin complex component C-terminal" evidence="7">
    <location>
        <begin position="1593"/>
        <end position="1853"/>
    </location>
</feature>
<feature type="compositionally biased region" description="Gly residues" evidence="6">
    <location>
        <begin position="934"/>
        <end position="961"/>
    </location>
</feature>
<evidence type="ECO:0000313" key="8">
    <source>
        <dbReference type="EMBL" id="CEM49888.1"/>
    </source>
</evidence>
<feature type="compositionally biased region" description="Polar residues" evidence="6">
    <location>
        <begin position="1136"/>
        <end position="1153"/>
    </location>
</feature>
<comment type="subcellular location">
    <subcellularLocation>
        <location evidence="1">Cytoplasm</location>
        <location evidence="1">Cytoskeleton</location>
    </subcellularLocation>
</comment>
<feature type="region of interest" description="Disordered" evidence="6">
    <location>
        <begin position="379"/>
        <end position="402"/>
    </location>
</feature>
<dbReference type="PANTHER" id="PTHR48125">
    <property type="entry name" value="LP07818P1"/>
    <property type="match status" value="1"/>
</dbReference>
<feature type="region of interest" description="Disordered" evidence="6">
    <location>
        <begin position="1133"/>
        <end position="1243"/>
    </location>
</feature>
<feature type="compositionally biased region" description="Acidic residues" evidence="6">
    <location>
        <begin position="1183"/>
        <end position="1199"/>
    </location>
</feature>
<reference evidence="8" key="1">
    <citation type="submission" date="2014-11" db="EMBL/GenBank/DDBJ databases">
        <authorList>
            <person name="Otto D Thomas"/>
            <person name="Naeem Raeece"/>
        </authorList>
    </citation>
    <scope>NUCLEOTIDE SEQUENCE</scope>
</reference>
<evidence type="ECO:0000256" key="6">
    <source>
        <dbReference type="SAM" id="MobiDB-lite"/>
    </source>
</evidence>
<dbReference type="GO" id="GO:0005874">
    <property type="term" value="C:microtubule"/>
    <property type="evidence" value="ECO:0007669"/>
    <property type="project" value="UniProtKB-KW"/>
</dbReference>
<dbReference type="InterPro" id="IPR040457">
    <property type="entry name" value="GCP_C"/>
</dbReference>
<feature type="region of interest" description="Disordered" evidence="6">
    <location>
        <begin position="1086"/>
        <end position="1118"/>
    </location>
</feature>
<feature type="region of interest" description="Disordered" evidence="6">
    <location>
        <begin position="704"/>
        <end position="744"/>
    </location>
</feature>
<evidence type="ECO:0000256" key="3">
    <source>
        <dbReference type="ARBA" id="ARBA00022490"/>
    </source>
</evidence>
<feature type="compositionally biased region" description="Basic and acidic residues" evidence="6">
    <location>
        <begin position="1337"/>
        <end position="1356"/>
    </location>
</feature>
<feature type="region of interest" description="Disordered" evidence="6">
    <location>
        <begin position="1034"/>
        <end position="1072"/>
    </location>
</feature>